<dbReference type="AlphaFoldDB" id="A0A8J8TR20"/>
<evidence type="ECO:0000256" key="1">
    <source>
        <dbReference type="SAM" id="Coils"/>
    </source>
</evidence>
<evidence type="ECO:0000256" key="2">
    <source>
        <dbReference type="SAM" id="MobiDB-lite"/>
    </source>
</evidence>
<feature type="region of interest" description="Disordered" evidence="2">
    <location>
        <begin position="144"/>
        <end position="383"/>
    </location>
</feature>
<comment type="caution">
    <text evidence="3">The sequence shown here is derived from an EMBL/GenBank/DDBJ whole genome shotgun (WGS) entry which is preliminary data.</text>
</comment>
<dbReference type="Proteomes" id="UP000766904">
    <property type="component" value="Unassembled WGS sequence"/>
</dbReference>
<accession>A0A8J8TR20</accession>
<feature type="compositionally biased region" description="Acidic residues" evidence="2">
    <location>
        <begin position="247"/>
        <end position="306"/>
    </location>
</feature>
<protein>
    <submittedName>
        <fullName evidence="3">AAA family ATPase</fullName>
    </submittedName>
</protein>
<keyword evidence="1" id="KW-0175">Coiled coil</keyword>
<dbReference type="SUPFAM" id="SSF57997">
    <property type="entry name" value="Tropomyosin"/>
    <property type="match status" value="1"/>
</dbReference>
<feature type="compositionally biased region" description="Acidic residues" evidence="2">
    <location>
        <begin position="164"/>
        <end position="239"/>
    </location>
</feature>
<dbReference type="Gene3D" id="1.20.1480.30">
    <property type="entry name" value="Designed four-helix bundle protein"/>
    <property type="match status" value="1"/>
</dbReference>
<name>A0A8J8TR20_9EURY</name>
<feature type="compositionally biased region" description="Acidic residues" evidence="2">
    <location>
        <begin position="330"/>
        <end position="381"/>
    </location>
</feature>
<keyword evidence="4" id="KW-1185">Reference proteome</keyword>
<proteinExistence type="predicted"/>
<evidence type="ECO:0000313" key="3">
    <source>
        <dbReference type="EMBL" id="TYL37102.1"/>
    </source>
</evidence>
<reference evidence="3" key="1">
    <citation type="submission" date="2017-11" db="EMBL/GenBank/DDBJ databases">
        <authorList>
            <person name="Kajale S.C."/>
            <person name="Sharma A."/>
        </authorList>
    </citation>
    <scope>NUCLEOTIDE SEQUENCE</scope>
    <source>
        <strain evidence="3">LS1_42</strain>
    </source>
</reference>
<dbReference type="OrthoDB" id="242713at2157"/>
<sequence>MSSTADTDDVIEVSADGLTVRKRFAADEFPVPAIRFEIESDHDEPVTFRLSEEIPESFPMDKVGFHPEYYSDDWTAFQDNHVEFTGTLESDEPLVTVYGIRIDDESVVTEFLTEPTVVEVSSEDAADSDADAISDDVIETIVGDDRSQPVKDMISGESDSVPGLEDEDLDIDLEDDVDLDETTEFEDDEPDVELGFEEDEIPGTDEDEAIEAAPPDEEALDLGLDADETGEDEADDADADPSNIDLGLEEESDPELPEDAAVDDAETSADVADEESEDIGTEDEDGDTEKTDDDTEDVDIGDDEGDIDPKADDADDGDEPADADSPADVADTDVEPDASDESPAVDESEDATDGTSDETSESDAIETEPAETESAEDESDVAFEGSIGARLATEIREGTVDEDDLEALRSELDLEPSGSEIAKVEHLQSRVEEVAAYTDALERFLDEQGTGEQLIEEFQTELASFEDELAAMDDQLEDTESRVDGVETDVESLTDWTADLETDLGEVAADVETVEDDLEDVSDDVETVDERVDDVADDVADLEDDLEDVQEGLTDIQDWRDQLGSMFSDS</sequence>
<organism evidence="3 4">
    <name type="scientific">Natronococcus pandeyae</name>
    <dbReference type="NCBI Taxonomy" id="2055836"/>
    <lineage>
        <taxon>Archaea</taxon>
        <taxon>Methanobacteriati</taxon>
        <taxon>Methanobacteriota</taxon>
        <taxon>Stenosarchaea group</taxon>
        <taxon>Halobacteria</taxon>
        <taxon>Halobacteriales</taxon>
        <taxon>Natrialbaceae</taxon>
        <taxon>Natronococcus</taxon>
    </lineage>
</organism>
<gene>
    <name evidence="3" type="ORF">CV102_18985</name>
</gene>
<evidence type="ECO:0000313" key="4">
    <source>
        <dbReference type="Proteomes" id="UP000766904"/>
    </source>
</evidence>
<dbReference type="EMBL" id="PHNJ01000012">
    <property type="protein sequence ID" value="TYL37102.1"/>
    <property type="molecule type" value="Genomic_DNA"/>
</dbReference>
<dbReference type="RefSeq" id="WP_148859589.1">
    <property type="nucleotide sequence ID" value="NZ_PHNJ01000012.1"/>
</dbReference>
<feature type="compositionally biased region" description="Acidic residues" evidence="2">
    <location>
        <begin position="313"/>
        <end position="322"/>
    </location>
</feature>
<feature type="coiled-coil region" evidence="1">
    <location>
        <begin position="455"/>
        <end position="552"/>
    </location>
</feature>